<dbReference type="AlphaFoldDB" id="A0A2M7RDY6"/>
<dbReference type="NCBIfam" id="NF001109">
    <property type="entry name" value="PRK00136.1"/>
    <property type="match status" value="1"/>
</dbReference>
<dbReference type="InterPro" id="IPR000630">
    <property type="entry name" value="Ribosomal_uS8"/>
</dbReference>
<dbReference type="FunFam" id="3.30.1370.30:FF:000002">
    <property type="entry name" value="30S ribosomal protein S8"/>
    <property type="match status" value="1"/>
</dbReference>
<keyword evidence="2 7" id="KW-0699">rRNA-binding</keyword>
<dbReference type="HAMAP" id="MF_01302_B">
    <property type="entry name" value="Ribosomal_uS8_B"/>
    <property type="match status" value="1"/>
</dbReference>
<organism evidence="8 9">
    <name type="scientific">Candidatus Komeilibacteria bacterium CG_4_10_14_0_8_um_filter_37_78</name>
    <dbReference type="NCBI Taxonomy" id="1974471"/>
    <lineage>
        <taxon>Bacteria</taxon>
        <taxon>Candidatus Komeiliibacteriota</taxon>
    </lineage>
</organism>
<evidence type="ECO:0000313" key="9">
    <source>
        <dbReference type="Proteomes" id="UP000228689"/>
    </source>
</evidence>
<comment type="function">
    <text evidence="7">One of the primary rRNA binding proteins, it binds directly to 16S rRNA central domain where it helps coordinate assembly of the platform of the 30S subunit.</text>
</comment>
<evidence type="ECO:0000256" key="5">
    <source>
        <dbReference type="ARBA" id="ARBA00023274"/>
    </source>
</evidence>
<comment type="caution">
    <text evidence="8">The sequence shown here is derived from an EMBL/GenBank/DDBJ whole genome shotgun (WGS) entry which is preliminary data.</text>
</comment>
<dbReference type="GO" id="GO:1990904">
    <property type="term" value="C:ribonucleoprotein complex"/>
    <property type="evidence" value="ECO:0007669"/>
    <property type="project" value="UniProtKB-KW"/>
</dbReference>
<proteinExistence type="inferred from homology"/>
<protein>
    <recommendedName>
        <fullName evidence="6 7">Small ribosomal subunit protein uS8</fullName>
    </recommendedName>
</protein>
<evidence type="ECO:0000256" key="2">
    <source>
        <dbReference type="ARBA" id="ARBA00022730"/>
    </source>
</evidence>
<dbReference type="GO" id="GO:0019843">
    <property type="term" value="F:rRNA binding"/>
    <property type="evidence" value="ECO:0007669"/>
    <property type="project" value="UniProtKB-UniRule"/>
</dbReference>
<sequence length="131" mass="14815">MTVTDPISDMLTRVRNALQTSKAEVVIPWSKIKYSITKILIKEGYLDDVEIAEKNGFKIIIAKLKYNKKQPAIQHLRRVSKLGRRTYVKRNAIPYVLNGMGISIISTSKGLKTDKQARRAGLGGELICEIW</sequence>
<keyword evidence="4 7" id="KW-0689">Ribosomal protein</keyword>
<gene>
    <name evidence="7" type="primary">rpsH</name>
    <name evidence="8" type="ORF">COY67_01970</name>
</gene>
<keyword evidence="5 7" id="KW-0687">Ribonucleoprotein</keyword>
<dbReference type="GO" id="GO:0005737">
    <property type="term" value="C:cytoplasm"/>
    <property type="evidence" value="ECO:0007669"/>
    <property type="project" value="UniProtKB-ARBA"/>
</dbReference>
<evidence type="ECO:0000256" key="3">
    <source>
        <dbReference type="ARBA" id="ARBA00022884"/>
    </source>
</evidence>
<name>A0A2M7RDY6_9BACT</name>
<evidence type="ECO:0000313" key="8">
    <source>
        <dbReference type="EMBL" id="PIY94817.1"/>
    </source>
</evidence>
<keyword evidence="3 7" id="KW-0694">RNA-binding</keyword>
<comment type="subunit">
    <text evidence="7">Part of the 30S ribosomal subunit. Contacts proteins S5 and S12.</text>
</comment>
<evidence type="ECO:0000256" key="7">
    <source>
        <dbReference type="HAMAP-Rule" id="MF_01302"/>
    </source>
</evidence>
<comment type="similarity">
    <text evidence="1 7">Belongs to the universal ribosomal protein uS8 family.</text>
</comment>
<evidence type="ECO:0000256" key="6">
    <source>
        <dbReference type="ARBA" id="ARBA00035258"/>
    </source>
</evidence>
<reference evidence="9" key="1">
    <citation type="submission" date="2017-09" db="EMBL/GenBank/DDBJ databases">
        <title>Depth-based differentiation of microbial function through sediment-hosted aquifers and enrichment of novel symbionts in the deep terrestrial subsurface.</title>
        <authorList>
            <person name="Probst A.J."/>
            <person name="Ladd B."/>
            <person name="Jarett J.K."/>
            <person name="Geller-Mcgrath D.E."/>
            <person name="Sieber C.M.K."/>
            <person name="Emerson J.B."/>
            <person name="Anantharaman K."/>
            <person name="Thomas B.C."/>
            <person name="Malmstrom R."/>
            <person name="Stieglmeier M."/>
            <person name="Klingl A."/>
            <person name="Woyke T."/>
            <person name="Ryan C.M."/>
            <person name="Banfield J.F."/>
        </authorList>
    </citation>
    <scope>NUCLEOTIDE SEQUENCE [LARGE SCALE GENOMIC DNA]</scope>
</reference>
<dbReference type="PANTHER" id="PTHR11758">
    <property type="entry name" value="40S RIBOSOMAL PROTEIN S15A"/>
    <property type="match status" value="1"/>
</dbReference>
<dbReference type="GO" id="GO:0003735">
    <property type="term" value="F:structural constituent of ribosome"/>
    <property type="evidence" value="ECO:0007669"/>
    <property type="project" value="InterPro"/>
</dbReference>
<evidence type="ECO:0000256" key="4">
    <source>
        <dbReference type="ARBA" id="ARBA00022980"/>
    </source>
</evidence>
<dbReference type="Pfam" id="PF00410">
    <property type="entry name" value="Ribosomal_S8"/>
    <property type="match status" value="1"/>
</dbReference>
<dbReference type="FunFam" id="3.30.1490.10:FF:000001">
    <property type="entry name" value="30S ribosomal protein S8"/>
    <property type="match status" value="1"/>
</dbReference>
<dbReference type="GO" id="GO:0005840">
    <property type="term" value="C:ribosome"/>
    <property type="evidence" value="ECO:0007669"/>
    <property type="project" value="UniProtKB-KW"/>
</dbReference>
<dbReference type="InterPro" id="IPR035987">
    <property type="entry name" value="Ribosomal_uS8_sf"/>
</dbReference>
<dbReference type="Proteomes" id="UP000228689">
    <property type="component" value="Unassembled WGS sequence"/>
</dbReference>
<dbReference type="Gene3D" id="3.30.1370.30">
    <property type="match status" value="1"/>
</dbReference>
<accession>A0A2M7RDY6</accession>
<dbReference type="GO" id="GO:0006412">
    <property type="term" value="P:translation"/>
    <property type="evidence" value="ECO:0007669"/>
    <property type="project" value="UniProtKB-UniRule"/>
</dbReference>
<dbReference type="Gene3D" id="3.30.1490.10">
    <property type="match status" value="1"/>
</dbReference>
<dbReference type="SUPFAM" id="SSF56047">
    <property type="entry name" value="Ribosomal protein S8"/>
    <property type="match status" value="1"/>
</dbReference>
<dbReference type="EMBL" id="PFMC01000056">
    <property type="protein sequence ID" value="PIY94817.1"/>
    <property type="molecule type" value="Genomic_DNA"/>
</dbReference>
<evidence type="ECO:0000256" key="1">
    <source>
        <dbReference type="ARBA" id="ARBA00006471"/>
    </source>
</evidence>